<feature type="region of interest" description="Disordered" evidence="1">
    <location>
        <begin position="31"/>
        <end position="50"/>
    </location>
</feature>
<gene>
    <name evidence="2" type="ORF">OUZ56_028607</name>
</gene>
<protein>
    <submittedName>
        <fullName evidence="2">Uncharacterized protein</fullName>
    </submittedName>
</protein>
<accession>A0ABR0B4Z0</accession>
<evidence type="ECO:0000256" key="1">
    <source>
        <dbReference type="SAM" id="MobiDB-lite"/>
    </source>
</evidence>
<dbReference type="EMBL" id="JAOYFB010000040">
    <property type="protein sequence ID" value="KAK4036557.1"/>
    <property type="molecule type" value="Genomic_DNA"/>
</dbReference>
<dbReference type="Proteomes" id="UP001234178">
    <property type="component" value="Unassembled WGS sequence"/>
</dbReference>
<evidence type="ECO:0000313" key="2">
    <source>
        <dbReference type="EMBL" id="KAK4036557.1"/>
    </source>
</evidence>
<proteinExistence type="predicted"/>
<keyword evidence="3" id="KW-1185">Reference proteome</keyword>
<feature type="compositionally biased region" description="Basic and acidic residues" evidence="1">
    <location>
        <begin position="31"/>
        <end position="43"/>
    </location>
</feature>
<reference evidence="2 3" key="1">
    <citation type="journal article" date="2023" name="Nucleic Acids Res.">
        <title>The hologenome of Daphnia magna reveals possible DNA methylation and microbiome-mediated evolution of the host genome.</title>
        <authorList>
            <person name="Chaturvedi A."/>
            <person name="Li X."/>
            <person name="Dhandapani V."/>
            <person name="Marshall H."/>
            <person name="Kissane S."/>
            <person name="Cuenca-Cambronero M."/>
            <person name="Asole G."/>
            <person name="Calvet F."/>
            <person name="Ruiz-Romero M."/>
            <person name="Marangio P."/>
            <person name="Guigo R."/>
            <person name="Rago D."/>
            <person name="Mirbahai L."/>
            <person name="Eastwood N."/>
            <person name="Colbourne J.K."/>
            <person name="Zhou J."/>
            <person name="Mallon E."/>
            <person name="Orsini L."/>
        </authorList>
    </citation>
    <scope>NUCLEOTIDE SEQUENCE [LARGE SCALE GENOMIC DNA]</scope>
    <source>
        <strain evidence="2">LRV0_1</strain>
    </source>
</reference>
<comment type="caution">
    <text evidence="2">The sequence shown here is derived from an EMBL/GenBank/DDBJ whole genome shotgun (WGS) entry which is preliminary data.</text>
</comment>
<organism evidence="2 3">
    <name type="scientific">Daphnia magna</name>
    <dbReference type="NCBI Taxonomy" id="35525"/>
    <lineage>
        <taxon>Eukaryota</taxon>
        <taxon>Metazoa</taxon>
        <taxon>Ecdysozoa</taxon>
        <taxon>Arthropoda</taxon>
        <taxon>Crustacea</taxon>
        <taxon>Branchiopoda</taxon>
        <taxon>Diplostraca</taxon>
        <taxon>Cladocera</taxon>
        <taxon>Anomopoda</taxon>
        <taxon>Daphniidae</taxon>
        <taxon>Daphnia</taxon>
    </lineage>
</organism>
<evidence type="ECO:0000313" key="3">
    <source>
        <dbReference type="Proteomes" id="UP001234178"/>
    </source>
</evidence>
<name>A0ABR0B4Z0_9CRUS</name>
<sequence length="107" mass="12393">MVTPVGLRVTDTVRRRKEKKPIIRRGRLPIEKGTHEMRERENEQEFSSGRNRFRGRLRRCSKKKLQSCGKIALAIQASVSATRIRDYLSRGVAANINRPIRHVLLCI</sequence>